<dbReference type="Proteomes" id="UP000007488">
    <property type="component" value="Chromosome"/>
</dbReference>
<proteinExistence type="predicted"/>
<dbReference type="EMBL" id="CP002547">
    <property type="protein sequence ID" value="ADY57087.1"/>
    <property type="molecule type" value="Genomic_DNA"/>
</dbReference>
<dbReference type="SUPFAM" id="SSF109604">
    <property type="entry name" value="HD-domain/PDEase-like"/>
    <property type="match status" value="1"/>
</dbReference>
<dbReference type="PANTHER" id="PTHR43155:SF2">
    <property type="entry name" value="CYCLIC DI-GMP PHOSPHODIESTERASE PA4108"/>
    <property type="match status" value="1"/>
</dbReference>
<name>F0SYH5_SYNGF</name>
<evidence type="ECO:0000259" key="1">
    <source>
        <dbReference type="PROSITE" id="PS51832"/>
    </source>
</evidence>
<dbReference type="HOGENOM" id="CLU_000445_92_1_9"/>
<dbReference type="RefSeq" id="WP_013625907.1">
    <property type="nucleotide sequence ID" value="NC_015172.1"/>
</dbReference>
<dbReference type="PROSITE" id="PS51832">
    <property type="entry name" value="HD_GYP"/>
    <property type="match status" value="1"/>
</dbReference>
<dbReference type="Pfam" id="PF13487">
    <property type="entry name" value="HD_5"/>
    <property type="match status" value="1"/>
</dbReference>
<dbReference type="InterPro" id="IPR003607">
    <property type="entry name" value="HD/PDEase_dom"/>
</dbReference>
<protein>
    <submittedName>
        <fullName evidence="2">Metal dependent phosphohydrolase</fullName>
    </submittedName>
</protein>
<dbReference type="STRING" id="645991.Sgly_2817"/>
<dbReference type="CDD" id="cd00077">
    <property type="entry name" value="HDc"/>
    <property type="match status" value="1"/>
</dbReference>
<reference evidence="3" key="2">
    <citation type="submission" date="2011-02" db="EMBL/GenBank/DDBJ databases">
        <title>The complete genome of Syntrophobotulus glycolicus DSM 8271.</title>
        <authorList>
            <person name="Lucas S."/>
            <person name="Copeland A."/>
            <person name="Lapidus A."/>
            <person name="Bruce D."/>
            <person name="Goodwin L."/>
            <person name="Pitluck S."/>
            <person name="Kyrpides N."/>
            <person name="Mavromatis K."/>
            <person name="Pagani I."/>
            <person name="Ivanova N."/>
            <person name="Mikhailova N."/>
            <person name="Chertkov O."/>
            <person name="Held B."/>
            <person name="Detter J.C."/>
            <person name="Tapia R."/>
            <person name="Han C."/>
            <person name="Land M."/>
            <person name="Hauser L."/>
            <person name="Markowitz V."/>
            <person name="Cheng J.-F."/>
            <person name="Hugenholtz P."/>
            <person name="Woyke T."/>
            <person name="Wu D."/>
            <person name="Spring S."/>
            <person name="Schroeder M."/>
            <person name="Brambilla E."/>
            <person name="Klenk H.-P."/>
            <person name="Eisen J.A."/>
        </authorList>
    </citation>
    <scope>NUCLEOTIDE SEQUENCE [LARGE SCALE GENOMIC DNA]</scope>
    <source>
        <strain evidence="3">DSM 8271 / FlGlyR</strain>
    </source>
</reference>
<dbReference type="KEGG" id="sgy:Sgly_2817"/>
<dbReference type="SMART" id="SM00471">
    <property type="entry name" value="HDc"/>
    <property type="match status" value="1"/>
</dbReference>
<dbReference type="eggNOG" id="COG2206">
    <property type="taxonomic scope" value="Bacteria"/>
</dbReference>
<dbReference type="AlphaFoldDB" id="F0SYH5"/>
<gene>
    <name evidence="2" type="ordered locus">Sgly_2817</name>
</gene>
<evidence type="ECO:0000313" key="2">
    <source>
        <dbReference type="EMBL" id="ADY57087.1"/>
    </source>
</evidence>
<sequence length="351" mass="40205">MAGVKYILLTRHALGEKIAHDIYNDQGAKIIPQHTVINKCILKRLAEFDIQRIPIYDHAEKEDGKTVRDEHSLALIKQSYVHNVREIKLLLNDIAKGKTTDKSKIDEVSMMIYSKINRFGSILSSLNQLRDVDEYTYTHSLNVAIYSLLLAKWLKLGDSQAKDIVEAGILHDLGKCKISPDLLNKRGRLLNEEFELVKKHTTIGFDLSKAIPGIKDEVRRAILLHHERANGNGYPFGVSGQKINIYSKIIAVADVYDALTSERAYKKKKTPFETFKEFEKIGFEQFDPKVMLTFMTNIYNYYLGVKVRLNTGQIAEVIYINPYNPSRPTIKLDDQILDLAGYEHYDIEEMI</sequence>
<feature type="domain" description="HD-GYP" evidence="1">
    <location>
        <begin position="114"/>
        <end position="310"/>
    </location>
</feature>
<dbReference type="Gene3D" id="1.10.3210.10">
    <property type="entry name" value="Hypothetical protein af1432"/>
    <property type="match status" value="1"/>
</dbReference>
<reference evidence="2 3" key="1">
    <citation type="journal article" date="2011" name="Stand. Genomic Sci.">
        <title>Complete genome sequence of Syntrophobotulus glycolicus type strain (FlGlyR).</title>
        <authorList>
            <person name="Han C."/>
            <person name="Mwirichia R."/>
            <person name="Chertkov O."/>
            <person name="Held B."/>
            <person name="Lapidus A."/>
            <person name="Nolan M."/>
            <person name="Lucas S."/>
            <person name="Hammon N."/>
            <person name="Deshpande S."/>
            <person name="Cheng J.F."/>
            <person name="Tapia R."/>
            <person name="Goodwin L."/>
            <person name="Pitluck S."/>
            <person name="Huntemann M."/>
            <person name="Liolios K."/>
            <person name="Ivanova N."/>
            <person name="Pagani I."/>
            <person name="Mavromatis K."/>
            <person name="Ovchinikova G."/>
            <person name="Pati A."/>
            <person name="Chen A."/>
            <person name="Palaniappan K."/>
            <person name="Land M."/>
            <person name="Hauser L."/>
            <person name="Brambilla E.M."/>
            <person name="Rohde M."/>
            <person name="Spring S."/>
            <person name="Sikorski J."/>
            <person name="Goker M."/>
            <person name="Woyke T."/>
            <person name="Bristow J."/>
            <person name="Eisen J.A."/>
            <person name="Markowitz V."/>
            <person name="Hugenholtz P."/>
            <person name="Kyrpides N.C."/>
            <person name="Klenk H.P."/>
            <person name="Detter J.C."/>
        </authorList>
    </citation>
    <scope>NUCLEOTIDE SEQUENCE [LARGE SCALE GENOMIC DNA]</scope>
    <source>
        <strain evidence="3">DSM 8271 / FlGlyR</strain>
    </source>
</reference>
<accession>F0SYH5</accession>
<organism evidence="2 3">
    <name type="scientific">Syntrophobotulus glycolicus (strain DSM 8271 / FlGlyR)</name>
    <dbReference type="NCBI Taxonomy" id="645991"/>
    <lineage>
        <taxon>Bacteria</taxon>
        <taxon>Bacillati</taxon>
        <taxon>Bacillota</taxon>
        <taxon>Clostridia</taxon>
        <taxon>Eubacteriales</taxon>
        <taxon>Desulfitobacteriaceae</taxon>
        <taxon>Syntrophobotulus</taxon>
    </lineage>
</organism>
<evidence type="ECO:0000313" key="3">
    <source>
        <dbReference type="Proteomes" id="UP000007488"/>
    </source>
</evidence>
<keyword evidence="3" id="KW-1185">Reference proteome</keyword>
<dbReference type="InterPro" id="IPR037522">
    <property type="entry name" value="HD_GYP_dom"/>
</dbReference>
<dbReference type="PANTHER" id="PTHR43155">
    <property type="entry name" value="CYCLIC DI-GMP PHOSPHODIESTERASE PA4108-RELATED"/>
    <property type="match status" value="1"/>
</dbReference>